<reference evidence="3" key="1">
    <citation type="submission" date="2022-10" db="EMBL/GenBank/DDBJ databases">
        <title>Genome assembly of Pristionchus species.</title>
        <authorList>
            <person name="Yoshida K."/>
            <person name="Sommer R.J."/>
        </authorList>
    </citation>
    <scope>NUCLEOTIDE SEQUENCE [LARGE SCALE GENOMIC DNA]</scope>
    <source>
        <strain evidence="3">RS5460</strain>
    </source>
</reference>
<feature type="transmembrane region" description="Helical" evidence="1">
    <location>
        <begin position="6"/>
        <end position="25"/>
    </location>
</feature>
<evidence type="ECO:0000313" key="3">
    <source>
        <dbReference type="Proteomes" id="UP001328107"/>
    </source>
</evidence>
<evidence type="ECO:0000313" key="2">
    <source>
        <dbReference type="EMBL" id="GMR38043.1"/>
    </source>
</evidence>
<keyword evidence="3" id="KW-1185">Reference proteome</keyword>
<keyword evidence="1" id="KW-1133">Transmembrane helix</keyword>
<dbReference type="Proteomes" id="UP001328107">
    <property type="component" value="Unassembled WGS sequence"/>
</dbReference>
<feature type="non-terminal residue" evidence="2">
    <location>
        <position position="1"/>
    </location>
</feature>
<keyword evidence="1" id="KW-0472">Membrane</keyword>
<evidence type="ECO:0000256" key="1">
    <source>
        <dbReference type="SAM" id="Phobius"/>
    </source>
</evidence>
<sequence length="105" mass="11684">LVISMFVAVLIALFTTLISTVSIPFRLSLHLLRASLLAAHLDLSLVVSIAELLVGKAEADDFDYLSVDVHLDAVGLVDNDDVEFDSDEQRVTDRFLRLHFASYHE</sequence>
<dbReference type="EMBL" id="BTRK01000002">
    <property type="protein sequence ID" value="GMR38043.1"/>
    <property type="molecule type" value="Genomic_DNA"/>
</dbReference>
<keyword evidence="1" id="KW-0812">Transmembrane</keyword>
<organism evidence="2 3">
    <name type="scientific">Pristionchus mayeri</name>
    <dbReference type="NCBI Taxonomy" id="1317129"/>
    <lineage>
        <taxon>Eukaryota</taxon>
        <taxon>Metazoa</taxon>
        <taxon>Ecdysozoa</taxon>
        <taxon>Nematoda</taxon>
        <taxon>Chromadorea</taxon>
        <taxon>Rhabditida</taxon>
        <taxon>Rhabditina</taxon>
        <taxon>Diplogasteromorpha</taxon>
        <taxon>Diplogasteroidea</taxon>
        <taxon>Neodiplogasteridae</taxon>
        <taxon>Pristionchus</taxon>
    </lineage>
</organism>
<comment type="caution">
    <text evidence="2">The sequence shown here is derived from an EMBL/GenBank/DDBJ whole genome shotgun (WGS) entry which is preliminary data.</text>
</comment>
<protein>
    <submittedName>
        <fullName evidence="2">Uncharacterized protein</fullName>
    </submittedName>
</protein>
<dbReference type="AlphaFoldDB" id="A0AAN5C5E1"/>
<name>A0AAN5C5E1_9BILA</name>
<gene>
    <name evidence="2" type="ORF">PMAYCL1PPCAC_08238</name>
</gene>
<accession>A0AAN5C5E1</accession>
<proteinExistence type="predicted"/>